<evidence type="ECO:0000256" key="4">
    <source>
        <dbReference type="ARBA" id="ARBA00023136"/>
    </source>
</evidence>
<dbReference type="OrthoDB" id="4365673at2"/>
<dbReference type="Proteomes" id="UP000294856">
    <property type="component" value="Unassembled WGS sequence"/>
</dbReference>
<comment type="caution">
    <text evidence="7">The sequence shown here is derived from an EMBL/GenBank/DDBJ whole genome shotgun (WGS) entry which is preliminary data.</text>
</comment>
<evidence type="ECO:0000313" key="7">
    <source>
        <dbReference type="EMBL" id="TCJ97007.1"/>
    </source>
</evidence>
<dbReference type="GO" id="GO:0022857">
    <property type="term" value="F:transmembrane transporter activity"/>
    <property type="evidence" value="ECO:0007669"/>
    <property type="project" value="InterPro"/>
</dbReference>
<dbReference type="AlphaFoldDB" id="A0A4R1FQ63"/>
<reference evidence="7 8" key="1">
    <citation type="submission" date="2019-03" db="EMBL/GenBank/DDBJ databases">
        <title>Genomic Encyclopedia of Type Strains, Phase IV (KMG-IV): sequencing the most valuable type-strain genomes for metagenomic binning, comparative biology and taxonomic classification.</title>
        <authorList>
            <person name="Goeker M."/>
        </authorList>
    </citation>
    <scope>NUCLEOTIDE SEQUENCE [LARGE SCALE GENOMIC DNA]</scope>
    <source>
        <strain evidence="7 8">DSM 44684</strain>
    </source>
</reference>
<gene>
    <name evidence="7" type="ORF">DFR71_3042</name>
</gene>
<feature type="transmembrane region" description="Helical" evidence="5">
    <location>
        <begin position="449"/>
        <end position="470"/>
    </location>
</feature>
<feature type="transmembrane region" description="Helical" evidence="5">
    <location>
        <begin position="89"/>
        <end position="107"/>
    </location>
</feature>
<evidence type="ECO:0000256" key="1">
    <source>
        <dbReference type="ARBA" id="ARBA00004651"/>
    </source>
</evidence>
<feature type="transmembrane region" description="Helical" evidence="5">
    <location>
        <begin position="181"/>
        <end position="201"/>
    </location>
</feature>
<feature type="transmembrane region" description="Helical" evidence="5">
    <location>
        <begin position="146"/>
        <end position="169"/>
    </location>
</feature>
<proteinExistence type="predicted"/>
<feature type="transmembrane region" description="Helical" evidence="5">
    <location>
        <begin position="213"/>
        <end position="232"/>
    </location>
</feature>
<dbReference type="PRINTS" id="PR01036">
    <property type="entry name" value="TCRTETB"/>
</dbReference>
<evidence type="ECO:0000256" key="3">
    <source>
        <dbReference type="ARBA" id="ARBA00022989"/>
    </source>
</evidence>
<keyword evidence="8" id="KW-1185">Reference proteome</keyword>
<dbReference type="PROSITE" id="PS50850">
    <property type="entry name" value="MFS"/>
    <property type="match status" value="1"/>
</dbReference>
<dbReference type="InterPro" id="IPR036259">
    <property type="entry name" value="MFS_trans_sf"/>
</dbReference>
<comment type="subcellular location">
    <subcellularLocation>
        <location evidence="1">Cell membrane</location>
        <topology evidence="1">Multi-pass membrane protein</topology>
    </subcellularLocation>
</comment>
<dbReference type="PANTHER" id="PTHR42718">
    <property type="entry name" value="MAJOR FACILITATOR SUPERFAMILY MULTIDRUG TRANSPORTER MFSC"/>
    <property type="match status" value="1"/>
</dbReference>
<sequence>MIQMLVTGPKPESVAGRRSIAVLVVILTGQFMTVLDGSIVNVAIAAIRSDLDTGGAALQLIVAGYVIAYAVLLIGGARLGDRFTQRRTFIAGLAAFTLASLACGLAWNEFSLIVFRFGQGVGAAALAPQVMTLIQRTFTGAARARALSIYAAIVSGGLLAGQILGGLIVDADLGGTGWRGVFLVNVPIGIALLMLAPRVLPVTVARTDRTVDGLGLATLTSTVLLLVVPLVLGRELGFPLWSWLCLGAGALGLAVFVLVERAVTRRGRDPLFAPRVLRAPGLLATAVTLLMVMGTFGGWLFVSALHMQSDLGYSALRAGVQFLPMGVTFAAAGLCWQRIPAVAHARMIPFGLVLSAASLGWLAWLSSAGAGIGAAASTAFALFGLGNGLAFSPLMTRALAAVPVTLAADASGLLTTSVQLGTVVGIASIGSVFFELMGTTASSAADAVAVAQLICAGTALVAAASAALAVRRMH</sequence>
<accession>A0A4R1FQ63</accession>
<feature type="transmembrane region" description="Helical" evidence="5">
    <location>
        <begin position="314"/>
        <end position="335"/>
    </location>
</feature>
<dbReference type="EMBL" id="SMFR01000002">
    <property type="protein sequence ID" value="TCJ97007.1"/>
    <property type="molecule type" value="Genomic_DNA"/>
</dbReference>
<dbReference type="PANTHER" id="PTHR42718:SF39">
    <property type="entry name" value="ACTINORHODIN TRANSPORTER-RELATED"/>
    <property type="match status" value="1"/>
</dbReference>
<dbReference type="Pfam" id="PF07690">
    <property type="entry name" value="MFS_1"/>
    <property type="match status" value="1"/>
</dbReference>
<organism evidence="7 8">
    <name type="scientific">Nocardia alba</name>
    <dbReference type="NCBI Taxonomy" id="225051"/>
    <lineage>
        <taxon>Bacteria</taxon>
        <taxon>Bacillati</taxon>
        <taxon>Actinomycetota</taxon>
        <taxon>Actinomycetes</taxon>
        <taxon>Mycobacteriales</taxon>
        <taxon>Nocardiaceae</taxon>
        <taxon>Nocardia</taxon>
    </lineage>
</organism>
<dbReference type="CDD" id="cd17321">
    <property type="entry name" value="MFS_MMR_MDR_like"/>
    <property type="match status" value="1"/>
</dbReference>
<evidence type="ECO:0000256" key="5">
    <source>
        <dbReference type="SAM" id="Phobius"/>
    </source>
</evidence>
<feature type="transmembrane region" description="Helical" evidence="5">
    <location>
        <begin position="347"/>
        <end position="364"/>
    </location>
</feature>
<evidence type="ECO:0000313" key="8">
    <source>
        <dbReference type="Proteomes" id="UP000294856"/>
    </source>
</evidence>
<name>A0A4R1FQ63_9NOCA</name>
<dbReference type="STRING" id="1210063.GCA_001612665_00702"/>
<dbReference type="SUPFAM" id="SSF103473">
    <property type="entry name" value="MFS general substrate transporter"/>
    <property type="match status" value="1"/>
</dbReference>
<dbReference type="Gene3D" id="1.20.1720.10">
    <property type="entry name" value="Multidrug resistance protein D"/>
    <property type="match status" value="1"/>
</dbReference>
<keyword evidence="2 5" id="KW-0812">Transmembrane</keyword>
<keyword evidence="3 5" id="KW-1133">Transmembrane helix</keyword>
<feature type="transmembrane region" description="Helical" evidence="5">
    <location>
        <begin position="370"/>
        <end position="391"/>
    </location>
</feature>
<protein>
    <submittedName>
        <fullName evidence="7">MFS transporter</fullName>
    </submittedName>
</protein>
<feature type="transmembrane region" description="Helical" evidence="5">
    <location>
        <begin position="56"/>
        <end position="77"/>
    </location>
</feature>
<feature type="transmembrane region" description="Helical" evidence="5">
    <location>
        <begin position="113"/>
        <end position="134"/>
    </location>
</feature>
<feature type="domain" description="Major facilitator superfamily (MFS) profile" evidence="6">
    <location>
        <begin position="22"/>
        <end position="474"/>
    </location>
</feature>
<feature type="transmembrane region" description="Helical" evidence="5">
    <location>
        <begin position="20"/>
        <end position="44"/>
    </location>
</feature>
<dbReference type="RefSeq" id="WP_084472327.1">
    <property type="nucleotide sequence ID" value="NZ_SMFR01000002.1"/>
</dbReference>
<evidence type="ECO:0000259" key="6">
    <source>
        <dbReference type="PROSITE" id="PS50850"/>
    </source>
</evidence>
<dbReference type="InterPro" id="IPR020846">
    <property type="entry name" value="MFS_dom"/>
</dbReference>
<feature type="transmembrane region" description="Helical" evidence="5">
    <location>
        <begin position="238"/>
        <end position="259"/>
    </location>
</feature>
<dbReference type="GO" id="GO:0005886">
    <property type="term" value="C:plasma membrane"/>
    <property type="evidence" value="ECO:0007669"/>
    <property type="project" value="UniProtKB-SubCell"/>
</dbReference>
<keyword evidence="4 5" id="KW-0472">Membrane</keyword>
<feature type="transmembrane region" description="Helical" evidence="5">
    <location>
        <begin position="412"/>
        <end position="434"/>
    </location>
</feature>
<feature type="transmembrane region" description="Helical" evidence="5">
    <location>
        <begin position="280"/>
        <end position="302"/>
    </location>
</feature>
<evidence type="ECO:0000256" key="2">
    <source>
        <dbReference type="ARBA" id="ARBA00022692"/>
    </source>
</evidence>
<dbReference type="InterPro" id="IPR011701">
    <property type="entry name" value="MFS"/>
</dbReference>